<organism evidence="3">
    <name type="scientific">Colletotrichum graminicola (strain M1.001 / M2 / FGSC 10212)</name>
    <name type="common">Maize anthracnose fungus</name>
    <name type="synonym">Glomerella graminicola</name>
    <dbReference type="NCBI Taxonomy" id="645133"/>
    <lineage>
        <taxon>Eukaryota</taxon>
        <taxon>Fungi</taxon>
        <taxon>Dikarya</taxon>
        <taxon>Ascomycota</taxon>
        <taxon>Pezizomycotina</taxon>
        <taxon>Sordariomycetes</taxon>
        <taxon>Hypocreomycetidae</taxon>
        <taxon>Glomerellales</taxon>
        <taxon>Glomerellaceae</taxon>
        <taxon>Colletotrichum</taxon>
        <taxon>Colletotrichum graminicola species complex</taxon>
    </lineage>
</organism>
<proteinExistence type="predicted"/>
<dbReference type="PANTHER" id="PTHR40788:SF1">
    <property type="entry name" value="IPA PROTEIN"/>
    <property type="match status" value="1"/>
</dbReference>
<dbReference type="Proteomes" id="UP000008782">
    <property type="component" value="Unassembled WGS sequence"/>
</dbReference>
<evidence type="ECO:0000313" key="3">
    <source>
        <dbReference type="Proteomes" id="UP000008782"/>
    </source>
</evidence>
<dbReference type="AlphaFoldDB" id="E3Q8L3"/>
<sequence>MIDISLDVRQVSRDLTSRWQRYGTRFEYMWRSFSPEDRTEILNVANPTLVGQELDFAPHWDNENMAEDPSVLVNILRHRATATLPEQAFESSVNGPSDLEVIKESQQYIDWGLPRGNAYVAFCEGEKYGVPHKAADQKTVAAALLPPGKEHLCVPVIYGDLVLLRQAFIIGRIGTAFMLVWDCDPEEQPGPWIPANPEESAARLREALQLQEPAGDAVDDSALNMARRNKGIVGAQWGSLGVATRVLKERVIHYFSSLPDQVLNEDRVTNNTVVDKDLITCVYDVVNDVARHHALWTYLVAVMPEAAEEEEGGPGRAVILQEMAHVCHMGFQRAQSLLKRFLQKRLEIKEGEKALFVKRCGEYDVDGNTLVTLAVSMDKLDKVKPRIDPSIRHIVRLCQPETTAEAAFEWLQKLKDECEIDTEGLGQLKAWEADALADLATMLTFIEKLTDEAALPPVNGKKRVKGLFVSKCQQIDKDLWALRDKVDLTLFAVPPARLGKPEVAAGALDTISNVCRQKTGSSLEGNYDKAVRESVSELRRRCAQAQAKQQKGKAAAAAPAGPSLFIDKAQGKRDEDEQQQERKEKVKTRPAEGAEAELVPPAPPTPPPPAQAPEPEKIKVTAATADVFEALFDRTLNRRPIAFTALESAMAELGFTVDSHGGVGSSTKFVPPKGSGWRPVTLHRPHGNANKLEGYRLLTAASRFREHFGWDAETFEVV</sequence>
<dbReference type="eggNOG" id="ENOG502SJ1Z">
    <property type="taxonomic scope" value="Eukaryota"/>
</dbReference>
<name>E3Q8L3_COLGM</name>
<feature type="compositionally biased region" description="Pro residues" evidence="1">
    <location>
        <begin position="600"/>
        <end position="612"/>
    </location>
</feature>
<keyword evidence="3" id="KW-1185">Reference proteome</keyword>
<dbReference type="STRING" id="645133.E3Q8L3"/>
<dbReference type="RefSeq" id="XP_008090904.1">
    <property type="nucleotide sequence ID" value="XM_008092713.1"/>
</dbReference>
<feature type="compositionally biased region" description="Basic and acidic residues" evidence="1">
    <location>
        <begin position="569"/>
        <end position="592"/>
    </location>
</feature>
<feature type="compositionally biased region" description="Low complexity" evidence="1">
    <location>
        <begin position="543"/>
        <end position="562"/>
    </location>
</feature>
<dbReference type="GeneID" id="24407420"/>
<protein>
    <submittedName>
        <fullName evidence="2">Uncharacterized protein</fullName>
    </submittedName>
</protein>
<dbReference type="HOGENOM" id="CLU_024207_0_0_1"/>
<gene>
    <name evidence="2" type="ORF">GLRG_02055</name>
</gene>
<feature type="region of interest" description="Disordered" evidence="1">
    <location>
        <begin position="542"/>
        <end position="615"/>
    </location>
</feature>
<dbReference type="EMBL" id="GG697336">
    <property type="protein sequence ID" value="EFQ26884.1"/>
    <property type="molecule type" value="Genomic_DNA"/>
</dbReference>
<dbReference type="OrthoDB" id="2922289at2759"/>
<reference evidence="3" key="1">
    <citation type="journal article" date="2012" name="Nat. Genet.">
        <title>Lifestyle transitions in plant pathogenic Colletotrichum fungi deciphered by genome and transcriptome analyses.</title>
        <authorList>
            <person name="O'Connell R.J."/>
            <person name="Thon M.R."/>
            <person name="Hacquard S."/>
            <person name="Amyotte S.G."/>
            <person name="Kleemann J."/>
            <person name="Torres M.F."/>
            <person name="Damm U."/>
            <person name="Buiate E.A."/>
            <person name="Epstein L."/>
            <person name="Alkan N."/>
            <person name="Altmueller J."/>
            <person name="Alvarado-Balderrama L."/>
            <person name="Bauser C.A."/>
            <person name="Becker C."/>
            <person name="Birren B.W."/>
            <person name="Chen Z."/>
            <person name="Choi J."/>
            <person name="Crouch J.A."/>
            <person name="Duvick J.P."/>
            <person name="Farman M.A."/>
            <person name="Gan P."/>
            <person name="Heiman D."/>
            <person name="Henrissat B."/>
            <person name="Howard R.J."/>
            <person name="Kabbage M."/>
            <person name="Koch C."/>
            <person name="Kracher B."/>
            <person name="Kubo Y."/>
            <person name="Law A.D."/>
            <person name="Lebrun M.-H."/>
            <person name="Lee Y.-H."/>
            <person name="Miyara I."/>
            <person name="Moore N."/>
            <person name="Neumann U."/>
            <person name="Nordstroem K."/>
            <person name="Panaccione D.G."/>
            <person name="Panstruga R."/>
            <person name="Place M."/>
            <person name="Proctor R.H."/>
            <person name="Prusky D."/>
            <person name="Rech G."/>
            <person name="Reinhardt R."/>
            <person name="Rollins J.A."/>
            <person name="Rounsley S."/>
            <person name="Schardl C.L."/>
            <person name="Schwartz D.C."/>
            <person name="Shenoy N."/>
            <person name="Shirasu K."/>
            <person name="Sikhakolli U.R."/>
            <person name="Stueber K."/>
            <person name="Sukno S.A."/>
            <person name="Sweigard J.A."/>
            <person name="Takano Y."/>
            <person name="Takahara H."/>
            <person name="Trail F."/>
            <person name="van der Does H.C."/>
            <person name="Voll L.M."/>
            <person name="Will I."/>
            <person name="Young S."/>
            <person name="Zeng Q."/>
            <person name="Zhang J."/>
            <person name="Zhou S."/>
            <person name="Dickman M.B."/>
            <person name="Schulze-Lefert P."/>
            <person name="Ver Loren van Themaat E."/>
            <person name="Ma L.-J."/>
            <person name="Vaillancourt L.J."/>
        </authorList>
    </citation>
    <scope>NUCLEOTIDE SEQUENCE [LARGE SCALE GENOMIC DNA]</scope>
    <source>
        <strain evidence="3">M1.001 / M2 / FGSC 10212</strain>
    </source>
</reference>
<evidence type="ECO:0000256" key="1">
    <source>
        <dbReference type="SAM" id="MobiDB-lite"/>
    </source>
</evidence>
<evidence type="ECO:0000313" key="2">
    <source>
        <dbReference type="EMBL" id="EFQ26884.1"/>
    </source>
</evidence>
<dbReference type="VEuPathDB" id="FungiDB:GLRG_02055"/>
<accession>E3Q8L3</accession>
<dbReference type="PANTHER" id="PTHR40788">
    <property type="entry name" value="CLR5 DOMAIN-CONTAINING PROTEIN-RELATED"/>
    <property type="match status" value="1"/>
</dbReference>